<feature type="transmembrane region" description="Helical" evidence="1">
    <location>
        <begin position="42"/>
        <end position="63"/>
    </location>
</feature>
<dbReference type="AlphaFoldDB" id="A0A8D8QSU7"/>
<keyword evidence="1" id="KW-1133">Transmembrane helix</keyword>
<feature type="transmembrane region" description="Helical" evidence="1">
    <location>
        <begin position="6"/>
        <end position="30"/>
    </location>
</feature>
<dbReference type="EMBL" id="HBUF01096883">
    <property type="protein sequence ID" value="CAG6637058.1"/>
    <property type="molecule type" value="Transcribed_RNA"/>
</dbReference>
<name>A0A8D8QSU7_9HEMI</name>
<reference evidence="2" key="1">
    <citation type="submission" date="2021-05" db="EMBL/GenBank/DDBJ databases">
        <authorList>
            <person name="Alioto T."/>
            <person name="Alioto T."/>
            <person name="Gomez Garrido J."/>
        </authorList>
    </citation>
    <scope>NUCLEOTIDE SEQUENCE</scope>
</reference>
<evidence type="ECO:0000313" key="2">
    <source>
        <dbReference type="EMBL" id="CAG6637057.1"/>
    </source>
</evidence>
<sequence>MGPSYTFSFCVFLLCVSNSFSLYSSFLVLFPLSMVTLNGFSFPLFLLCLFHCHYLCPILYLHLVSGLVSNHSHCLLFSLSDGSHDLPEPPEYTHCSQALKIGKNSP</sequence>
<evidence type="ECO:0000256" key="1">
    <source>
        <dbReference type="SAM" id="Phobius"/>
    </source>
</evidence>
<keyword evidence="1" id="KW-0812">Transmembrane</keyword>
<accession>A0A8D8QSU7</accession>
<proteinExistence type="predicted"/>
<keyword evidence="1" id="KW-0472">Membrane</keyword>
<protein>
    <submittedName>
        <fullName evidence="2">Uncharacterized protein</fullName>
    </submittedName>
</protein>
<organism evidence="2">
    <name type="scientific">Cacopsylla melanoneura</name>
    <dbReference type="NCBI Taxonomy" id="428564"/>
    <lineage>
        <taxon>Eukaryota</taxon>
        <taxon>Metazoa</taxon>
        <taxon>Ecdysozoa</taxon>
        <taxon>Arthropoda</taxon>
        <taxon>Hexapoda</taxon>
        <taxon>Insecta</taxon>
        <taxon>Pterygota</taxon>
        <taxon>Neoptera</taxon>
        <taxon>Paraneoptera</taxon>
        <taxon>Hemiptera</taxon>
        <taxon>Sternorrhyncha</taxon>
        <taxon>Psylloidea</taxon>
        <taxon>Psyllidae</taxon>
        <taxon>Psyllinae</taxon>
        <taxon>Cacopsylla</taxon>
    </lineage>
</organism>
<dbReference type="EMBL" id="HBUF01096882">
    <property type="protein sequence ID" value="CAG6637057.1"/>
    <property type="molecule type" value="Transcribed_RNA"/>
</dbReference>